<reference evidence="1 2" key="1">
    <citation type="submission" date="2008-03" db="EMBL/GenBank/DDBJ databases">
        <authorList>
            <person name="Paulsen I."/>
            <person name="Sebastian Y."/>
        </authorList>
    </citation>
    <scope>NUCLEOTIDE SEQUENCE [LARGE SCALE GENOMIC DNA]</scope>
    <source>
        <strain evidence="2">D str. JGS1721</strain>
    </source>
</reference>
<dbReference type="Gene3D" id="3.40.50.12780">
    <property type="entry name" value="N-terminal domain of ligase-like"/>
    <property type="match status" value="1"/>
</dbReference>
<protein>
    <submittedName>
        <fullName evidence="1">Putative capsular polysaccharide biosynthesis protein</fullName>
    </submittedName>
</protein>
<name>B1V206_CLOPF</name>
<gene>
    <name evidence="1" type="ORF">CJD_0608</name>
</gene>
<dbReference type="RefSeq" id="WP_003474468.1">
    <property type="nucleotide sequence ID" value="NZ_ABOO01000012.1"/>
</dbReference>
<dbReference type="SUPFAM" id="SSF56801">
    <property type="entry name" value="Acetyl-CoA synthetase-like"/>
    <property type="match status" value="1"/>
</dbReference>
<dbReference type="Proteomes" id="UP000003188">
    <property type="component" value="Unassembled WGS sequence"/>
</dbReference>
<dbReference type="EMBL" id="ABOO01000012">
    <property type="protein sequence ID" value="EDT72123.1"/>
    <property type="molecule type" value="Genomic_DNA"/>
</dbReference>
<comment type="caution">
    <text evidence="1">The sequence shown here is derived from an EMBL/GenBank/DDBJ whole genome shotgun (WGS) entry which is preliminary data.</text>
</comment>
<evidence type="ECO:0000313" key="2">
    <source>
        <dbReference type="Proteomes" id="UP000003188"/>
    </source>
</evidence>
<proteinExistence type="predicted"/>
<evidence type="ECO:0000313" key="1">
    <source>
        <dbReference type="EMBL" id="EDT72123.1"/>
    </source>
</evidence>
<organism evidence="1 2">
    <name type="scientific">Clostridium perfringens D str. JGS1721</name>
    <dbReference type="NCBI Taxonomy" id="488537"/>
    <lineage>
        <taxon>Bacteria</taxon>
        <taxon>Bacillati</taxon>
        <taxon>Bacillota</taxon>
        <taxon>Clostridia</taxon>
        <taxon>Eubacteriales</taxon>
        <taxon>Clostridiaceae</taxon>
        <taxon>Clostridium</taxon>
    </lineage>
</organism>
<dbReference type="AlphaFoldDB" id="B1V206"/>
<dbReference type="PANTHER" id="PTHR36932:SF1">
    <property type="entry name" value="CAPSULAR POLYSACCHARIDE BIOSYNTHESIS PROTEIN"/>
    <property type="match status" value="1"/>
</dbReference>
<sequence>MNKDRIIRLCQGALNVEKFYGKNFSNMYEFLQESQWWSEEKLKEYQLEKLKNIIVYAYENVPYYKNLFDEHKIDAYNINRFEDIKKIPYLTKEIIKENIDDLYNINYPKYKIEYKTTGGSTGTPMGLYQDRFYTRQVEQAFVSDMWSRVGYDKNRKQKIVYLRGIRIKNQLERNFNNLILNSFLLTEKNYLEYLEAIKKFKPDFINGYPSILYIFSKYIVENNIEINIPDLKAILLTSENVYDFQREVIEKAFKVRTYSFYGHTERACIGGECEKSTNYHITPQYGYTELINEKGEDSKIDGEYVEIVCTGFINPVMPFIRYKTQDIAINSTEKCSCGRNYKIIKKIEGRTQDFVFDNENNMKSFTCQDEPLWSIKEKIVAYQYIQEKPGEILLNIQPKFKLTCDEISNVELDFKNTFNGFNLKINLVDEIKKNHNGKFRYLKQKIKNQVFK</sequence>
<accession>B1V206</accession>
<dbReference type="PANTHER" id="PTHR36932">
    <property type="entry name" value="CAPSULAR POLYSACCHARIDE BIOSYNTHESIS PROTEIN"/>
    <property type="match status" value="1"/>
</dbReference>
<dbReference type="InterPro" id="IPR042099">
    <property type="entry name" value="ANL_N_sf"/>
</dbReference>
<dbReference type="InterPro" id="IPR053158">
    <property type="entry name" value="CapK_Type1_Caps_Biosynth"/>
</dbReference>